<gene>
    <name evidence="3" type="ORF">HETIRDRAFT_319328</name>
</gene>
<dbReference type="OrthoDB" id="2444174at2759"/>
<reference evidence="3 4" key="1">
    <citation type="journal article" date="2012" name="New Phytol.">
        <title>Insight into trade-off between wood decay and parasitism from the genome of a fungal forest pathogen.</title>
        <authorList>
            <person name="Olson A."/>
            <person name="Aerts A."/>
            <person name="Asiegbu F."/>
            <person name="Belbahri L."/>
            <person name="Bouzid O."/>
            <person name="Broberg A."/>
            <person name="Canback B."/>
            <person name="Coutinho P.M."/>
            <person name="Cullen D."/>
            <person name="Dalman K."/>
            <person name="Deflorio G."/>
            <person name="van Diepen L.T."/>
            <person name="Dunand C."/>
            <person name="Duplessis S."/>
            <person name="Durling M."/>
            <person name="Gonthier P."/>
            <person name="Grimwood J."/>
            <person name="Fossdal C.G."/>
            <person name="Hansson D."/>
            <person name="Henrissat B."/>
            <person name="Hietala A."/>
            <person name="Himmelstrand K."/>
            <person name="Hoffmeister D."/>
            <person name="Hogberg N."/>
            <person name="James T.Y."/>
            <person name="Karlsson M."/>
            <person name="Kohler A."/>
            <person name="Kues U."/>
            <person name="Lee Y.H."/>
            <person name="Lin Y.C."/>
            <person name="Lind M."/>
            <person name="Lindquist E."/>
            <person name="Lombard V."/>
            <person name="Lucas S."/>
            <person name="Lunden K."/>
            <person name="Morin E."/>
            <person name="Murat C."/>
            <person name="Park J."/>
            <person name="Raffaello T."/>
            <person name="Rouze P."/>
            <person name="Salamov A."/>
            <person name="Schmutz J."/>
            <person name="Solheim H."/>
            <person name="Stahlberg J."/>
            <person name="Velez H."/>
            <person name="de Vries R.P."/>
            <person name="Wiebenga A."/>
            <person name="Woodward S."/>
            <person name="Yakovlev I."/>
            <person name="Garbelotto M."/>
            <person name="Martin F."/>
            <person name="Grigoriev I.V."/>
            <person name="Stenlid J."/>
        </authorList>
    </citation>
    <scope>NUCLEOTIDE SEQUENCE [LARGE SCALE GENOMIC DNA]</scope>
    <source>
        <strain evidence="3 4">TC 32-1</strain>
    </source>
</reference>
<dbReference type="Proteomes" id="UP000030671">
    <property type="component" value="Unassembled WGS sequence"/>
</dbReference>
<dbReference type="STRING" id="747525.W4K5C6"/>
<dbReference type="RefSeq" id="XP_009547017.1">
    <property type="nucleotide sequence ID" value="XM_009548722.1"/>
</dbReference>
<dbReference type="InParanoid" id="W4K5C6"/>
<dbReference type="Pfam" id="PF19189">
    <property type="entry name" value="Mtf2"/>
    <property type="match status" value="1"/>
</dbReference>
<dbReference type="KEGG" id="hir:HETIRDRAFT_319328"/>
<dbReference type="HOGENOM" id="CLU_039423_0_0_1"/>
<organism evidence="3 4">
    <name type="scientific">Heterobasidion irregulare (strain TC 32-1)</name>
    <dbReference type="NCBI Taxonomy" id="747525"/>
    <lineage>
        <taxon>Eukaryota</taxon>
        <taxon>Fungi</taxon>
        <taxon>Dikarya</taxon>
        <taxon>Basidiomycota</taxon>
        <taxon>Agaricomycotina</taxon>
        <taxon>Agaricomycetes</taxon>
        <taxon>Russulales</taxon>
        <taxon>Bondarzewiaceae</taxon>
        <taxon>Heterobasidion</taxon>
        <taxon>Heterobasidion annosum species complex</taxon>
    </lineage>
</organism>
<dbReference type="PANTHER" id="PTHR39468">
    <property type="entry name" value="CHROMOSOME 7, WHOLE GENOME SHOTGUN SEQUENCE"/>
    <property type="match status" value="1"/>
</dbReference>
<proteinExistence type="predicted"/>
<dbReference type="GO" id="GO:0005739">
    <property type="term" value="C:mitochondrion"/>
    <property type="evidence" value="ECO:0007669"/>
    <property type="project" value="InterPro"/>
</dbReference>
<dbReference type="InterPro" id="IPR043837">
    <property type="entry name" value="Mtf2-like_C"/>
</dbReference>
<protein>
    <recommendedName>
        <fullName evidence="2">Mtf2-like C-terminal domain-containing protein</fullName>
    </recommendedName>
</protein>
<feature type="non-terminal residue" evidence="3">
    <location>
        <position position="1"/>
    </location>
</feature>
<keyword evidence="4" id="KW-1185">Reference proteome</keyword>
<dbReference type="InterPro" id="IPR040009">
    <property type="entry name" value="Mtf2/C5D6.12-like"/>
</dbReference>
<evidence type="ECO:0000313" key="4">
    <source>
        <dbReference type="Proteomes" id="UP000030671"/>
    </source>
</evidence>
<evidence type="ECO:0000256" key="1">
    <source>
        <dbReference type="SAM" id="MobiDB-lite"/>
    </source>
</evidence>
<sequence length="331" mass="37560">SAWDHIFEDIPSTPPVDLKPMRAPRPSNSSPRPRRQTMTAREISAFDDMFNMIFNAASERKNQAHQATQGASIGAVPVTAPGSDVGDLYTRLRKHSRVRWTNDEDAELDKKKEQMELCESDQDLLEWAMREVFGESKRYEEAAWKAAQAAAKANAGVADKLLPVLQPPSYPHVLALLMRTFRDKYKDPNLALSMFDHARHLSIPSYVFGCTTPAYNELITTRWQCFRDLRGVCETLEEMRVNGVMPDAKTRALVEALRREVGERNLWVEESELGSGEVWSMLNRIEKLVAKPVPAQGPRSRPSDLLQRRGSAWVSNAPHDVWKNPELHEND</sequence>
<dbReference type="PANTHER" id="PTHR39468:SF1">
    <property type="entry name" value="MTF2-LIKE C-TERMINAL DOMAIN-CONTAINING PROTEIN"/>
    <property type="match status" value="1"/>
</dbReference>
<dbReference type="EMBL" id="KI925459">
    <property type="protein sequence ID" value="ETW80241.1"/>
    <property type="molecule type" value="Genomic_DNA"/>
</dbReference>
<feature type="region of interest" description="Disordered" evidence="1">
    <location>
        <begin position="1"/>
        <end position="37"/>
    </location>
</feature>
<feature type="region of interest" description="Disordered" evidence="1">
    <location>
        <begin position="293"/>
        <end position="312"/>
    </location>
</feature>
<dbReference type="GeneID" id="20670589"/>
<dbReference type="AlphaFoldDB" id="W4K5C6"/>
<accession>W4K5C6</accession>
<evidence type="ECO:0000259" key="2">
    <source>
        <dbReference type="Pfam" id="PF19189"/>
    </source>
</evidence>
<evidence type="ECO:0000313" key="3">
    <source>
        <dbReference type="EMBL" id="ETW80241.1"/>
    </source>
</evidence>
<name>W4K5C6_HETIT</name>
<dbReference type="eggNOG" id="ENOG502S7AT">
    <property type="taxonomic scope" value="Eukaryota"/>
</dbReference>
<feature type="domain" description="Mtf2-like C-terminal" evidence="2">
    <location>
        <begin position="105"/>
        <end position="287"/>
    </location>
</feature>